<dbReference type="AlphaFoldDB" id="A0A3E1R5F9"/>
<dbReference type="Proteomes" id="UP000260665">
    <property type="component" value="Unassembled WGS sequence"/>
</dbReference>
<comment type="caution">
    <text evidence="1">The sequence shown here is derived from an EMBL/GenBank/DDBJ whole genome shotgun (WGS) entry which is preliminary data.</text>
</comment>
<name>A0A3E1R5F9_9BURK</name>
<proteinExistence type="predicted"/>
<evidence type="ECO:0000313" key="2">
    <source>
        <dbReference type="Proteomes" id="UP000260665"/>
    </source>
</evidence>
<gene>
    <name evidence="1" type="ORF">DIC66_22625</name>
</gene>
<protein>
    <submittedName>
        <fullName evidence="1">Uncharacterized protein</fullName>
    </submittedName>
</protein>
<sequence>MVALDLDMSRARHAKLQAWCQHLDQIPIPQMSIDVWESWEDAKWGIFIQISRDLRADLWLGFLASLQFPTSKMVIKQVPLEPQQKADLEACVLLSLVEATTLSPAVVPRSVPVEPHGGRPDVYLHIANEDEKVTDHTGAAFETGGLEALMLVIRLVSVAVHGRQE</sequence>
<keyword evidence="2" id="KW-1185">Reference proteome</keyword>
<accession>A0A3E1R5F9</accession>
<dbReference type="EMBL" id="QFZK01000045">
    <property type="protein sequence ID" value="RFO94609.1"/>
    <property type="molecule type" value="Genomic_DNA"/>
</dbReference>
<evidence type="ECO:0000313" key="1">
    <source>
        <dbReference type="EMBL" id="RFO94609.1"/>
    </source>
</evidence>
<organism evidence="1 2">
    <name type="scientific">Rhodoferax lacus</name>
    <dbReference type="NCBI Taxonomy" id="2184758"/>
    <lineage>
        <taxon>Bacteria</taxon>
        <taxon>Pseudomonadati</taxon>
        <taxon>Pseudomonadota</taxon>
        <taxon>Betaproteobacteria</taxon>
        <taxon>Burkholderiales</taxon>
        <taxon>Comamonadaceae</taxon>
        <taxon>Rhodoferax</taxon>
    </lineage>
</organism>
<reference evidence="1 2" key="1">
    <citation type="submission" date="2018-05" db="EMBL/GenBank/DDBJ databases">
        <title>Rhodoferax soyangensis sp.nov., isolated from an oligotrophic freshwater lake.</title>
        <authorList>
            <person name="Park M."/>
        </authorList>
    </citation>
    <scope>NUCLEOTIDE SEQUENCE [LARGE SCALE GENOMIC DNA]</scope>
    <source>
        <strain evidence="1 2">IMCC26218</strain>
    </source>
</reference>